<name>A0ABX5BL98_9XANT</name>
<gene>
    <name evidence="1" type="ORF">XbrCFBP1976_21155</name>
</gene>
<protein>
    <submittedName>
        <fullName evidence="1">Uncharacterized protein</fullName>
    </submittedName>
</protein>
<evidence type="ECO:0000313" key="1">
    <source>
        <dbReference type="EMBL" id="PPV04657.1"/>
    </source>
</evidence>
<organism evidence="1 2">
    <name type="scientific">Xanthomonas bromi</name>
    <dbReference type="NCBI Taxonomy" id="56449"/>
    <lineage>
        <taxon>Bacteria</taxon>
        <taxon>Pseudomonadati</taxon>
        <taxon>Pseudomonadota</taxon>
        <taxon>Gammaproteobacteria</taxon>
        <taxon>Lysobacterales</taxon>
        <taxon>Lysobacteraceae</taxon>
        <taxon>Xanthomonas</taxon>
    </lineage>
</organism>
<keyword evidence="2" id="KW-1185">Reference proteome</keyword>
<proteinExistence type="predicted"/>
<accession>A0ABX5BL98</accession>
<evidence type="ECO:0000313" key="2">
    <source>
        <dbReference type="Proteomes" id="UP000239710"/>
    </source>
</evidence>
<dbReference type="Proteomes" id="UP000239710">
    <property type="component" value="Unassembled WGS sequence"/>
</dbReference>
<comment type="caution">
    <text evidence="1">The sequence shown here is derived from an EMBL/GenBank/DDBJ whole genome shotgun (WGS) entry which is preliminary data.</text>
</comment>
<dbReference type="RefSeq" id="WP_065470267.1">
    <property type="nucleotide sequence ID" value="NZ_FLTX01000080.1"/>
</dbReference>
<sequence>MKFIDSPLGRLEVNEADDGARFAQGRYGDVDGGIFFSIKLEDDGSLSEGMDFVRSRIDNISKFTALASKYLANVIENATSNGEVPLVWGEEFTFWGGGGWSILFAEGVLDICDPYGVMVNFSDDEVIGYEDLSSAEEV</sequence>
<dbReference type="EMBL" id="MDCE01000074">
    <property type="protein sequence ID" value="PPV04657.1"/>
    <property type="molecule type" value="Genomic_DNA"/>
</dbReference>
<reference evidence="1 2" key="1">
    <citation type="submission" date="2016-08" db="EMBL/GenBank/DDBJ databases">
        <title>Evolution of the type three secretion system and type three effector repertoires in Xanthomonas.</title>
        <authorList>
            <person name="Merda D."/>
            <person name="Briand M."/>
            <person name="Bosis E."/>
            <person name="Rousseau C."/>
            <person name="Portier P."/>
            <person name="Jacques M.-A."/>
            <person name="Fischer-Le Saux M."/>
        </authorList>
    </citation>
    <scope>NUCLEOTIDE SEQUENCE [LARGE SCALE GENOMIC DNA]</scope>
    <source>
        <strain evidence="1 2">CFBP1976</strain>
    </source>
</reference>